<dbReference type="Pfam" id="PF00202">
    <property type="entry name" value="Aminotran_3"/>
    <property type="match status" value="1"/>
</dbReference>
<dbReference type="RefSeq" id="WP_072711296.1">
    <property type="nucleotide sequence ID" value="NZ_CP016796.1"/>
</dbReference>
<dbReference type="CDD" id="cd00610">
    <property type="entry name" value="OAT_like"/>
    <property type="match status" value="1"/>
</dbReference>
<dbReference type="EC" id="2.6.1.13" evidence="3"/>
<sequence>MQTTIDITKQYGANIILPAPITIVKGDNAYVYDDLGKKYIDMATGISSVNFGHNNPKIIEELFKQANKIAVVPRLFHNQPLANLFKKACELTNMDKAIVMNSGAEAIETAIKVARKWGYVKKQIPDGLAEIITFDNSFHGRTITAIGTSSNPAYKDKFGPMPQGFISIPFNDLDALEKAITKNTAAIIIEPIQGEGGVVIPDEGYLYKCQEICKKNNVLFILDEIQTGMGRTGKNFAKEHYDLDPDGMTLGKSLGGGVLPISLFLGKENLMEVLHPGDHGSTFGGNPLASAIAYKTLGILDEEALAKRAETLGSLLMDKLKKINSKYIQEIRAKGLFIALQIYPQYFESFYQELLSLGVLSVKTRNNTIRLLPPLTIEEETILEVIQVIKDLRLRE</sequence>
<evidence type="ECO:0000313" key="10">
    <source>
        <dbReference type="Proteomes" id="UP000184222"/>
    </source>
</evidence>
<evidence type="ECO:0000256" key="1">
    <source>
        <dbReference type="ARBA" id="ARBA00001933"/>
    </source>
</evidence>
<dbReference type="InterPro" id="IPR049704">
    <property type="entry name" value="Aminotrans_3_PPA_site"/>
</dbReference>
<dbReference type="Proteomes" id="UP000184222">
    <property type="component" value="Chromosome"/>
</dbReference>
<dbReference type="InterPro" id="IPR010164">
    <property type="entry name" value="Orn_aminotrans"/>
</dbReference>
<proteinExistence type="inferred from homology"/>
<evidence type="ECO:0000256" key="4">
    <source>
        <dbReference type="ARBA" id="ARBA00022576"/>
    </source>
</evidence>
<evidence type="ECO:0000256" key="3">
    <source>
        <dbReference type="ARBA" id="ARBA00012924"/>
    </source>
</evidence>
<dbReference type="Gene3D" id="3.90.1150.10">
    <property type="entry name" value="Aspartate Aminotransferase, domain 1"/>
    <property type="match status" value="1"/>
</dbReference>
<evidence type="ECO:0000256" key="7">
    <source>
        <dbReference type="ARBA" id="ARBA00030587"/>
    </source>
</evidence>
<evidence type="ECO:0000256" key="8">
    <source>
        <dbReference type="RuleBase" id="RU003560"/>
    </source>
</evidence>
<organism evidence="9 10">
    <name type="scientific">Francisella uliginis</name>
    <dbReference type="NCBI Taxonomy" id="573570"/>
    <lineage>
        <taxon>Bacteria</taxon>
        <taxon>Pseudomonadati</taxon>
        <taxon>Pseudomonadota</taxon>
        <taxon>Gammaproteobacteria</taxon>
        <taxon>Thiotrichales</taxon>
        <taxon>Francisellaceae</taxon>
        <taxon>Francisella</taxon>
    </lineage>
</organism>
<dbReference type="UniPathway" id="UPA00098">
    <property type="reaction ID" value="UER00358"/>
</dbReference>
<name>A0A1L4BQH5_9GAMM</name>
<dbReference type="PANTHER" id="PTHR11986:SF18">
    <property type="entry name" value="ORNITHINE AMINOTRANSFERASE, MITOCHONDRIAL"/>
    <property type="match status" value="1"/>
</dbReference>
<dbReference type="FunFam" id="3.40.640.10:FF:000011">
    <property type="entry name" value="Ornithine aminotransferase"/>
    <property type="match status" value="1"/>
</dbReference>
<dbReference type="PROSITE" id="PS00600">
    <property type="entry name" value="AA_TRANSFER_CLASS_3"/>
    <property type="match status" value="1"/>
</dbReference>
<keyword evidence="4" id="KW-0032">Aminotransferase</keyword>
<dbReference type="GO" id="GO:0030170">
    <property type="term" value="F:pyridoxal phosphate binding"/>
    <property type="evidence" value="ECO:0007669"/>
    <property type="project" value="InterPro"/>
</dbReference>
<dbReference type="InterPro" id="IPR005814">
    <property type="entry name" value="Aminotrans_3"/>
</dbReference>
<comment type="similarity">
    <text evidence="8">Belongs to the class-III pyridoxal-phosphate-dependent aminotransferase family.</text>
</comment>
<dbReference type="GO" id="GO:0042802">
    <property type="term" value="F:identical protein binding"/>
    <property type="evidence" value="ECO:0007669"/>
    <property type="project" value="TreeGrafter"/>
</dbReference>
<dbReference type="GO" id="GO:0004587">
    <property type="term" value="F:ornithine aminotransferase activity"/>
    <property type="evidence" value="ECO:0007669"/>
    <property type="project" value="UniProtKB-EC"/>
</dbReference>
<gene>
    <name evidence="9" type="ORF">F7310_01430</name>
</gene>
<keyword evidence="5" id="KW-0808">Transferase</keyword>
<dbReference type="InterPro" id="IPR015422">
    <property type="entry name" value="PyrdxlP-dep_Trfase_small"/>
</dbReference>
<dbReference type="PANTHER" id="PTHR11986">
    <property type="entry name" value="AMINOTRANSFERASE CLASS III"/>
    <property type="match status" value="1"/>
</dbReference>
<dbReference type="InterPro" id="IPR015424">
    <property type="entry name" value="PyrdxlP-dep_Trfase"/>
</dbReference>
<dbReference type="NCBIfam" id="TIGR01885">
    <property type="entry name" value="Orn_aminotrans"/>
    <property type="match status" value="1"/>
</dbReference>
<reference evidence="9 10" key="1">
    <citation type="journal article" date="2016" name="Appl. Environ. Microbiol.">
        <title>Whole genome relationships among Francisella bacteria of diverse origin define new species and provide specific regions for detection.</title>
        <authorList>
            <person name="Challacombe J.F."/>
            <person name="Petersen J.M."/>
            <person name="Gallegos-Graves V."/>
            <person name="Hodge D."/>
            <person name="Pillai S."/>
            <person name="Kuske C.R."/>
        </authorList>
    </citation>
    <scope>NUCLEOTIDE SEQUENCE [LARGE SCALE GENOMIC DNA]</scope>
    <source>
        <strain evidence="10">TX07-7310</strain>
    </source>
</reference>
<keyword evidence="6 8" id="KW-0663">Pyridoxal phosphate</keyword>
<protein>
    <recommendedName>
        <fullName evidence="3">ornithine aminotransferase</fullName>
        <ecNumber evidence="3">2.6.1.13</ecNumber>
    </recommendedName>
    <alternativeName>
        <fullName evidence="7">Ornithine--oxo-acid aminotransferase</fullName>
    </alternativeName>
</protein>
<dbReference type="SUPFAM" id="SSF53383">
    <property type="entry name" value="PLP-dependent transferases"/>
    <property type="match status" value="1"/>
</dbReference>
<evidence type="ECO:0000256" key="5">
    <source>
        <dbReference type="ARBA" id="ARBA00022679"/>
    </source>
</evidence>
<evidence type="ECO:0000256" key="2">
    <source>
        <dbReference type="ARBA" id="ARBA00004998"/>
    </source>
</evidence>
<dbReference type="KEGG" id="frx:F7310_01430"/>
<keyword evidence="10" id="KW-1185">Reference proteome</keyword>
<evidence type="ECO:0000256" key="6">
    <source>
        <dbReference type="ARBA" id="ARBA00022898"/>
    </source>
</evidence>
<dbReference type="GO" id="GO:0055129">
    <property type="term" value="P:L-proline biosynthetic process"/>
    <property type="evidence" value="ECO:0007669"/>
    <property type="project" value="UniProtKB-UniPathway"/>
</dbReference>
<dbReference type="Gene3D" id="3.40.640.10">
    <property type="entry name" value="Type I PLP-dependent aspartate aminotransferase-like (Major domain)"/>
    <property type="match status" value="1"/>
</dbReference>
<dbReference type="OrthoDB" id="9801052at2"/>
<dbReference type="InterPro" id="IPR015421">
    <property type="entry name" value="PyrdxlP-dep_Trfase_major"/>
</dbReference>
<dbReference type="InterPro" id="IPR050103">
    <property type="entry name" value="Class-III_PLP-dep_AT"/>
</dbReference>
<comment type="cofactor">
    <cofactor evidence="1">
        <name>pyridoxal 5'-phosphate</name>
        <dbReference type="ChEBI" id="CHEBI:597326"/>
    </cofactor>
</comment>
<evidence type="ECO:0000313" key="9">
    <source>
        <dbReference type="EMBL" id="API86101.1"/>
    </source>
</evidence>
<comment type="pathway">
    <text evidence="2">Amino-acid biosynthesis; L-proline biosynthesis; L-glutamate 5-semialdehyde from L-ornithine: step 1/1.</text>
</comment>
<dbReference type="EMBL" id="CP016796">
    <property type="protein sequence ID" value="API86101.1"/>
    <property type="molecule type" value="Genomic_DNA"/>
</dbReference>
<dbReference type="STRING" id="573570.F7310_01430"/>
<dbReference type="PIRSF" id="PIRSF000521">
    <property type="entry name" value="Transaminase_4ab_Lys_Orn"/>
    <property type="match status" value="1"/>
</dbReference>
<dbReference type="AlphaFoldDB" id="A0A1L4BQH5"/>
<accession>A0A1L4BQH5</accession>